<dbReference type="Pfam" id="PF07940">
    <property type="entry name" value="Hepar_II_III_C"/>
    <property type="match status" value="1"/>
</dbReference>
<dbReference type="RefSeq" id="WP_213160648.1">
    <property type="nucleotide sequence ID" value="NZ_CP058214.1"/>
</dbReference>
<sequence length="589" mass="63826">MLVRRDATPSALALELAEAALRRSAQGIARRAARWTPLRLLRAERLVQPIPPLVKGNPALAAEIYRGRFHLAGTLVDAQNRIVFELAPPTEAFAASLHGFGWLMHLEAASRELPRVQARGLVGDWMGMSARHHPVARRLDVASRRLIAWIQHGPFLLHNADAGFHEAFMASLGRQATQLMNAIRLAPSGRNRLDAAIALAYAATALGGLESVRANLLERLSRELEQQILPDGGHISRNPAVLVELLLDLLPLRDAIERTSCELPHGLVAAIERMLPLLRFFLHGDGGLAGFNGVTDRMAGAARAIVDADAVHGRPITLAPHVGYARLGHGRATVIADIGRPPAIGLNPGAQAGPLAFEFSDGPHRIVVNCGNSRLIDPRWTEASRRTAAHSTAILGERSSCLIVANRVTEKLFGSPLLFGPRTVEGALQSHPGGTILEARHDGYVAAYGYGHERRLYLASDGADLRGEDRFAPSPDGRTTDPETGFAVRFHLHPSVKVTMARDGASVVLLLPNRTGWRFCARGARLEVADSVYLLGQAAPRRTRQIVLTGTVGAEGTAVKWAFKRIERRSAPNEYIAPPRELPLEPGTR</sequence>
<dbReference type="GO" id="GO:0016829">
    <property type="term" value="F:lyase activity"/>
    <property type="evidence" value="ECO:0007669"/>
    <property type="project" value="InterPro"/>
</dbReference>
<dbReference type="Proteomes" id="UP000593594">
    <property type="component" value="Chromosome"/>
</dbReference>
<dbReference type="KEGG" id="kmn:HW532_11625"/>
<gene>
    <name evidence="3" type="ORF">HW532_11625</name>
</gene>
<accession>A0A7S8C4M2</accession>
<evidence type="ECO:0000259" key="2">
    <source>
        <dbReference type="Pfam" id="PF07940"/>
    </source>
</evidence>
<dbReference type="Gene3D" id="1.50.10.100">
    <property type="entry name" value="Chondroitin AC/alginate lyase"/>
    <property type="match status" value="1"/>
</dbReference>
<organism evidence="3 4">
    <name type="scientific">Kaustia mangrovi</name>
    <dbReference type="NCBI Taxonomy" id="2593653"/>
    <lineage>
        <taxon>Bacteria</taxon>
        <taxon>Pseudomonadati</taxon>
        <taxon>Pseudomonadota</taxon>
        <taxon>Alphaproteobacteria</taxon>
        <taxon>Hyphomicrobiales</taxon>
        <taxon>Parvibaculaceae</taxon>
        <taxon>Kaustia</taxon>
    </lineage>
</organism>
<reference evidence="3 4" key="1">
    <citation type="submission" date="2020-06" db="EMBL/GenBank/DDBJ databases">
        <title>Genome sequence of 2 isolates from Red Sea Mangroves.</title>
        <authorList>
            <person name="Sefrji F."/>
            <person name="Michoud G."/>
            <person name="Merlino G."/>
            <person name="Daffonchio D."/>
        </authorList>
    </citation>
    <scope>NUCLEOTIDE SEQUENCE [LARGE SCALE GENOMIC DNA]</scope>
    <source>
        <strain evidence="3 4">R1DC25</strain>
    </source>
</reference>
<dbReference type="AlphaFoldDB" id="A0A7S8C4M2"/>
<proteinExistence type="predicted"/>
<comment type="subcellular location">
    <subcellularLocation>
        <location evidence="1">Cell envelope</location>
    </subcellularLocation>
</comment>
<dbReference type="InterPro" id="IPR008929">
    <property type="entry name" value="Chondroitin_lyas"/>
</dbReference>
<name>A0A7S8C4M2_9HYPH</name>
<evidence type="ECO:0000313" key="4">
    <source>
        <dbReference type="Proteomes" id="UP000593594"/>
    </source>
</evidence>
<dbReference type="Gene3D" id="2.70.98.70">
    <property type="match status" value="1"/>
</dbReference>
<dbReference type="EMBL" id="CP058214">
    <property type="protein sequence ID" value="QPC43286.1"/>
    <property type="molecule type" value="Genomic_DNA"/>
</dbReference>
<evidence type="ECO:0000313" key="3">
    <source>
        <dbReference type="EMBL" id="QPC43286.1"/>
    </source>
</evidence>
<dbReference type="InterPro" id="IPR012480">
    <property type="entry name" value="Hepar_II_III_C"/>
</dbReference>
<feature type="domain" description="Heparinase II/III-like C-terminal" evidence="2">
    <location>
        <begin position="313"/>
        <end position="562"/>
    </location>
</feature>
<dbReference type="GO" id="GO:0030313">
    <property type="term" value="C:cell envelope"/>
    <property type="evidence" value="ECO:0007669"/>
    <property type="project" value="UniProtKB-SubCell"/>
</dbReference>
<evidence type="ECO:0000256" key="1">
    <source>
        <dbReference type="ARBA" id="ARBA00004196"/>
    </source>
</evidence>
<protein>
    <submittedName>
        <fullName evidence="3">Heparinase II/III family protein</fullName>
    </submittedName>
</protein>
<keyword evidence="4" id="KW-1185">Reference proteome</keyword>